<evidence type="ECO:0000256" key="1">
    <source>
        <dbReference type="ARBA" id="ARBA00004477"/>
    </source>
</evidence>
<evidence type="ECO:0000256" key="11">
    <source>
        <dbReference type="ARBA" id="ARBA00023002"/>
    </source>
</evidence>
<evidence type="ECO:0000256" key="2">
    <source>
        <dbReference type="ARBA" id="ARBA00005402"/>
    </source>
</evidence>
<keyword evidence="4" id="KW-0153">Cholesterol metabolism</keyword>
<feature type="transmembrane region" description="Helical" evidence="20">
    <location>
        <begin position="148"/>
        <end position="169"/>
    </location>
</feature>
<dbReference type="OrthoDB" id="5326588at2759"/>
<accession>A0A2R5GLL2</accession>
<dbReference type="PANTHER" id="PTHR21257">
    <property type="entry name" value="DELTA(14)-STEROL REDUCTASE"/>
    <property type="match status" value="1"/>
</dbReference>
<dbReference type="PANTHER" id="PTHR21257:SF38">
    <property type="entry name" value="7-DEHYDROCHOLESTEROL REDUCTASE"/>
    <property type="match status" value="1"/>
</dbReference>
<evidence type="ECO:0000256" key="10">
    <source>
        <dbReference type="ARBA" id="ARBA00022989"/>
    </source>
</evidence>
<organism evidence="21 22">
    <name type="scientific">Hondaea fermentalgiana</name>
    <dbReference type="NCBI Taxonomy" id="2315210"/>
    <lineage>
        <taxon>Eukaryota</taxon>
        <taxon>Sar</taxon>
        <taxon>Stramenopiles</taxon>
        <taxon>Bigyra</taxon>
        <taxon>Labyrinthulomycetes</taxon>
        <taxon>Thraustochytrida</taxon>
        <taxon>Thraustochytriidae</taxon>
        <taxon>Hondaea</taxon>
    </lineage>
</organism>
<keyword evidence="3" id="KW-0444">Lipid biosynthesis</keyword>
<dbReference type="GO" id="GO:0016132">
    <property type="term" value="P:brassinosteroid biosynthetic process"/>
    <property type="evidence" value="ECO:0007669"/>
    <property type="project" value="TreeGrafter"/>
</dbReference>
<keyword evidence="9" id="KW-0752">Steroid biosynthesis</keyword>
<keyword evidence="10 20" id="KW-1133">Transmembrane helix</keyword>
<evidence type="ECO:0000256" key="14">
    <source>
        <dbReference type="ARBA" id="ARBA00023136"/>
    </source>
</evidence>
<dbReference type="PROSITE" id="PS01018">
    <property type="entry name" value="STEROL_REDUCT_2"/>
    <property type="match status" value="1"/>
</dbReference>
<dbReference type="InParanoid" id="A0A2R5GLL2"/>
<gene>
    <name evidence="21" type="ORF">FCC1311_113761</name>
</gene>
<evidence type="ECO:0000256" key="8">
    <source>
        <dbReference type="ARBA" id="ARBA00022857"/>
    </source>
</evidence>
<dbReference type="GO" id="GO:0006695">
    <property type="term" value="P:cholesterol biosynthetic process"/>
    <property type="evidence" value="ECO:0007669"/>
    <property type="project" value="UniProtKB-KW"/>
</dbReference>
<evidence type="ECO:0000256" key="18">
    <source>
        <dbReference type="ARBA" id="ARBA00039984"/>
    </source>
</evidence>
<dbReference type="Pfam" id="PF01222">
    <property type="entry name" value="ERG4_ERG24"/>
    <property type="match status" value="1"/>
</dbReference>
<reference evidence="21 22" key="1">
    <citation type="submission" date="2017-12" db="EMBL/GenBank/DDBJ databases">
        <title>Sequencing, de novo assembly and annotation of complete genome of a new Thraustochytrid species, strain FCC1311.</title>
        <authorList>
            <person name="Sedici K."/>
            <person name="Godart F."/>
            <person name="Aiese Cigliano R."/>
            <person name="Sanseverino W."/>
            <person name="Barakat M."/>
            <person name="Ortet P."/>
            <person name="Marechal E."/>
            <person name="Cagnac O."/>
            <person name="Amato A."/>
        </authorList>
    </citation>
    <scope>NUCLEOTIDE SEQUENCE [LARGE SCALE GENOMIC DNA]</scope>
</reference>
<evidence type="ECO:0000256" key="16">
    <source>
        <dbReference type="ARBA" id="ARBA00023221"/>
    </source>
</evidence>
<comment type="similarity">
    <text evidence="2">Belongs to the ERG4/ERG24 family.</text>
</comment>
<proteinExistence type="inferred from homology"/>
<dbReference type="InterPro" id="IPR018083">
    <property type="entry name" value="Sterol_reductase_CS"/>
</dbReference>
<keyword evidence="13" id="KW-0443">Lipid metabolism</keyword>
<keyword evidence="22" id="KW-1185">Reference proteome</keyword>
<feature type="transmembrane region" description="Helical" evidence="20">
    <location>
        <begin position="427"/>
        <end position="445"/>
    </location>
</feature>
<keyword evidence="8" id="KW-0521">NADP</keyword>
<evidence type="ECO:0000256" key="17">
    <source>
        <dbReference type="ARBA" id="ARBA00038851"/>
    </source>
</evidence>
<dbReference type="GO" id="GO:0047598">
    <property type="term" value="F:7-dehydrocholesterol reductase activity"/>
    <property type="evidence" value="ECO:0007669"/>
    <property type="project" value="UniProtKB-EC"/>
</dbReference>
<evidence type="ECO:0000313" key="22">
    <source>
        <dbReference type="Proteomes" id="UP000241890"/>
    </source>
</evidence>
<evidence type="ECO:0000256" key="20">
    <source>
        <dbReference type="SAM" id="Phobius"/>
    </source>
</evidence>
<keyword evidence="6" id="KW-0152">Cholesterol biosynthesis</keyword>
<keyword evidence="16" id="KW-0753">Steroid metabolism</keyword>
<sequence length="475" mass="53469">MAAGKQGGAKAKGLAPAGSAAAAAKKKSEMWSGASTSESVGIGPEALRATLMPVLLVLSTPLTSIILSRSVVTTKHDSSFLENAWDVIEEILEKGIVYTYTRDAFNPFVWKMIGTYMVVQLLLMRFMPGPTYEGPQSPMGNRPIYKDNCFACYVASFALYGLGVYSGLFNGGIAFDYFQEFIASMNIFALIFVAVLYVKGAVAPSSSDSGLSGNIAFDYYWGTELYPRILGWDVKVFTNCRYGMTGWALLCTSFAYAQYERFGEVSNSILIAAALQVIYLAKFHIWERGYMFTIDIMHDRAGYYICWGCLVWVPSLYAAPTAFLVLHPYNFPTWAAAAQFVFCLLSIFLNYDVDRQRQEFRAKDGKMKIWGKDAEYLVAEYTTSDGKKHSSMLLHSGWWGQARKINYFFELCAAFSWSVIVAHPFHLLAWVYFAFLFILLIDRAWRDDARCASKYGEKWDEYKVKVPYLIIPGVY</sequence>
<keyword evidence="7" id="KW-0256">Endoplasmic reticulum</keyword>
<comment type="subcellular location">
    <subcellularLocation>
        <location evidence="1">Endoplasmic reticulum membrane</location>
        <topology evidence="1">Multi-pass membrane protein</topology>
    </subcellularLocation>
</comment>
<keyword evidence="12" id="KW-0756">Sterol biosynthesis</keyword>
<dbReference type="SMR" id="A0A2R5GLL2"/>
<keyword evidence="5 20" id="KW-0812">Transmembrane</keyword>
<evidence type="ECO:0000313" key="21">
    <source>
        <dbReference type="EMBL" id="GBG30628.1"/>
    </source>
</evidence>
<dbReference type="Gene3D" id="1.20.120.1630">
    <property type="match status" value="1"/>
</dbReference>
<evidence type="ECO:0000256" key="13">
    <source>
        <dbReference type="ARBA" id="ARBA00023098"/>
    </source>
</evidence>
<evidence type="ECO:0000256" key="19">
    <source>
        <dbReference type="ARBA" id="ARBA00042688"/>
    </source>
</evidence>
<feature type="transmembrane region" description="Helical" evidence="20">
    <location>
        <begin position="265"/>
        <end position="281"/>
    </location>
</feature>
<dbReference type="Proteomes" id="UP000241890">
    <property type="component" value="Unassembled WGS sequence"/>
</dbReference>
<dbReference type="EC" id="1.3.1.21" evidence="17"/>
<evidence type="ECO:0000256" key="12">
    <source>
        <dbReference type="ARBA" id="ARBA00023011"/>
    </source>
</evidence>
<evidence type="ECO:0000256" key="5">
    <source>
        <dbReference type="ARBA" id="ARBA00022692"/>
    </source>
</evidence>
<evidence type="ECO:0000256" key="3">
    <source>
        <dbReference type="ARBA" id="ARBA00022516"/>
    </source>
</evidence>
<keyword evidence="11" id="KW-0560">Oxidoreductase</keyword>
<evidence type="ECO:0000256" key="9">
    <source>
        <dbReference type="ARBA" id="ARBA00022955"/>
    </source>
</evidence>
<keyword evidence="14 20" id="KW-0472">Membrane</keyword>
<keyword evidence="15" id="KW-1207">Sterol metabolism</keyword>
<evidence type="ECO:0000256" key="6">
    <source>
        <dbReference type="ARBA" id="ARBA00022778"/>
    </source>
</evidence>
<evidence type="ECO:0000256" key="15">
    <source>
        <dbReference type="ARBA" id="ARBA00023166"/>
    </source>
</evidence>
<dbReference type="EMBL" id="BEYU01000079">
    <property type="protein sequence ID" value="GBG30628.1"/>
    <property type="molecule type" value="Genomic_DNA"/>
</dbReference>
<feature type="transmembrane region" description="Helical" evidence="20">
    <location>
        <begin position="301"/>
        <end position="319"/>
    </location>
</feature>
<comment type="caution">
    <text evidence="21">The sequence shown here is derived from an EMBL/GenBank/DDBJ whole genome shotgun (WGS) entry which is preliminary data.</text>
</comment>
<feature type="transmembrane region" description="Helical" evidence="20">
    <location>
        <begin position="108"/>
        <end position="127"/>
    </location>
</feature>
<evidence type="ECO:0000256" key="4">
    <source>
        <dbReference type="ARBA" id="ARBA00022548"/>
    </source>
</evidence>
<dbReference type="AlphaFoldDB" id="A0A2R5GLL2"/>
<dbReference type="GO" id="GO:0005789">
    <property type="term" value="C:endoplasmic reticulum membrane"/>
    <property type="evidence" value="ECO:0007669"/>
    <property type="project" value="UniProtKB-SubCell"/>
</dbReference>
<name>A0A2R5GLL2_9STRA</name>
<dbReference type="InterPro" id="IPR001171">
    <property type="entry name" value="ERG24_DHCR-like"/>
</dbReference>
<feature type="transmembrane region" description="Helical" evidence="20">
    <location>
        <begin position="331"/>
        <end position="351"/>
    </location>
</feature>
<evidence type="ECO:0000256" key="7">
    <source>
        <dbReference type="ARBA" id="ARBA00022824"/>
    </source>
</evidence>
<feature type="transmembrane region" description="Helical" evidence="20">
    <location>
        <begin position="181"/>
        <end position="198"/>
    </location>
</feature>
<protein>
    <recommendedName>
        <fullName evidence="18">7-dehydrocholesterol reductase</fullName>
        <ecNumber evidence="17">1.3.1.21</ecNumber>
    </recommendedName>
    <alternativeName>
        <fullName evidence="19">Sterol Delta(7)-reductase</fullName>
    </alternativeName>
</protein>